<feature type="domain" description="FBA" evidence="1">
    <location>
        <begin position="124"/>
        <end position="319"/>
    </location>
</feature>
<dbReference type="EMBL" id="HBUF01569969">
    <property type="protein sequence ID" value="CAG6766061.1"/>
    <property type="molecule type" value="Transcribed_RNA"/>
</dbReference>
<name>A0A8D9AJB1_9HEMI</name>
<proteinExistence type="predicted"/>
<dbReference type="EMBL" id="HBUF01382087">
    <property type="protein sequence ID" value="CAG6730689.1"/>
    <property type="molecule type" value="Transcribed_RNA"/>
</dbReference>
<dbReference type="GO" id="GO:0036503">
    <property type="term" value="P:ERAD pathway"/>
    <property type="evidence" value="ECO:0007669"/>
    <property type="project" value="TreeGrafter"/>
</dbReference>
<reference evidence="2" key="1">
    <citation type="submission" date="2021-05" db="EMBL/GenBank/DDBJ databases">
        <authorList>
            <person name="Alioto T."/>
            <person name="Alioto T."/>
            <person name="Gomez Garrido J."/>
        </authorList>
    </citation>
    <scope>NUCLEOTIDE SEQUENCE</scope>
</reference>
<protein>
    <submittedName>
        <fullName evidence="2">F-box only protein 2</fullName>
    </submittedName>
</protein>
<accession>A0A8D9AJB1</accession>
<dbReference type="GO" id="GO:0031146">
    <property type="term" value="P:SCF-dependent proteasomal ubiquitin-dependent protein catabolic process"/>
    <property type="evidence" value="ECO:0007669"/>
    <property type="project" value="TreeGrafter"/>
</dbReference>
<evidence type="ECO:0000313" key="2">
    <source>
        <dbReference type="EMBL" id="CAG6766060.1"/>
    </source>
</evidence>
<sequence length="340" mass="39968">MEEEIVKYFSFNNVTLKVVVNPKTSFVNCEPLSDEDLVVINYDDCEVQKIPHEDDYEDCEVEKIPHEDDYEDCESEKIPHEEFDNIVKNIENVIEKKEVFGKDQIMKILGSLEAETNISLEDWYQLLTLRRFPFYRNFLKNSNGENKLNDWEFIQVSGNNREWEVEYGGLPSNNFQMETFWKEEEKSVSSDESCFLVKASSEYFAKEQIIDLENMNLIPAVLMDECKPKIVYQDWYHRGNRMNSYKLTVSLLDAKKQELCYRIHFHEAETKPGPVVWEKIVDLFEKYPKGVRYIRFKHGGFGKGGYPLRIANSWVYLVPYGHEACDNNTEEINTLTSCPT</sequence>
<dbReference type="PANTHER" id="PTHR12125:SF5">
    <property type="entry name" value="F-BOX DOMAIN-CONTAINING PROTEIN"/>
    <property type="match status" value="1"/>
</dbReference>
<dbReference type="PROSITE" id="PS51114">
    <property type="entry name" value="FBA"/>
    <property type="match status" value="1"/>
</dbReference>
<dbReference type="InterPro" id="IPR039752">
    <property type="entry name" value="F-box_only"/>
</dbReference>
<dbReference type="EMBL" id="HBUF01196281">
    <property type="protein sequence ID" value="CAG6660170.1"/>
    <property type="molecule type" value="Transcribed_RNA"/>
</dbReference>
<dbReference type="GO" id="GO:0061630">
    <property type="term" value="F:ubiquitin protein ligase activity"/>
    <property type="evidence" value="ECO:0007669"/>
    <property type="project" value="TreeGrafter"/>
</dbReference>
<dbReference type="Gene3D" id="2.60.120.260">
    <property type="entry name" value="Galactose-binding domain-like"/>
    <property type="match status" value="1"/>
</dbReference>
<dbReference type="GO" id="GO:0006516">
    <property type="term" value="P:glycoprotein catabolic process"/>
    <property type="evidence" value="ECO:0007669"/>
    <property type="project" value="TreeGrafter"/>
</dbReference>
<dbReference type="EMBL" id="HBUF01569968">
    <property type="protein sequence ID" value="CAG6766060.1"/>
    <property type="molecule type" value="Transcribed_RNA"/>
</dbReference>
<dbReference type="InterPro" id="IPR007397">
    <property type="entry name" value="F-box-assoc_dom"/>
</dbReference>
<dbReference type="InterPro" id="IPR008979">
    <property type="entry name" value="Galactose-bd-like_sf"/>
</dbReference>
<dbReference type="SUPFAM" id="SSF49785">
    <property type="entry name" value="Galactose-binding domain-like"/>
    <property type="match status" value="1"/>
</dbReference>
<evidence type="ECO:0000259" key="1">
    <source>
        <dbReference type="PROSITE" id="PS51114"/>
    </source>
</evidence>
<dbReference type="GO" id="GO:0005737">
    <property type="term" value="C:cytoplasm"/>
    <property type="evidence" value="ECO:0007669"/>
    <property type="project" value="TreeGrafter"/>
</dbReference>
<dbReference type="GO" id="GO:0019005">
    <property type="term" value="C:SCF ubiquitin ligase complex"/>
    <property type="evidence" value="ECO:0007669"/>
    <property type="project" value="TreeGrafter"/>
</dbReference>
<organism evidence="2">
    <name type="scientific">Cacopsylla melanoneura</name>
    <dbReference type="NCBI Taxonomy" id="428564"/>
    <lineage>
        <taxon>Eukaryota</taxon>
        <taxon>Metazoa</taxon>
        <taxon>Ecdysozoa</taxon>
        <taxon>Arthropoda</taxon>
        <taxon>Hexapoda</taxon>
        <taxon>Insecta</taxon>
        <taxon>Pterygota</taxon>
        <taxon>Neoptera</taxon>
        <taxon>Paraneoptera</taxon>
        <taxon>Hemiptera</taxon>
        <taxon>Sternorrhyncha</taxon>
        <taxon>Psylloidea</taxon>
        <taxon>Psyllidae</taxon>
        <taxon>Psyllinae</taxon>
        <taxon>Cacopsylla</taxon>
    </lineage>
</organism>
<dbReference type="SMART" id="SM01198">
    <property type="entry name" value="FBA"/>
    <property type="match status" value="1"/>
</dbReference>
<dbReference type="Pfam" id="PF04300">
    <property type="entry name" value="FBA"/>
    <property type="match status" value="1"/>
</dbReference>
<dbReference type="PANTHER" id="PTHR12125">
    <property type="entry name" value="F-BOX ONLY PROTEIN 6-LIKE PROTEIN"/>
    <property type="match status" value="1"/>
</dbReference>
<dbReference type="AlphaFoldDB" id="A0A8D9AJB1"/>